<keyword evidence="4" id="KW-0966">Cell projection</keyword>
<keyword evidence="6" id="KW-1185">Reference proteome</keyword>
<comment type="subcellular location">
    <subcellularLocation>
        <location evidence="1">Cell projection</location>
        <location evidence="1">Cilium</location>
        <location evidence="1">Flagellum</location>
    </subcellularLocation>
</comment>
<evidence type="ECO:0000313" key="5">
    <source>
        <dbReference type="EMBL" id="CAH1971313.1"/>
    </source>
</evidence>
<organism evidence="5 6">
    <name type="scientific">Acanthoscelides obtectus</name>
    <name type="common">Bean weevil</name>
    <name type="synonym">Bruchus obtectus</name>
    <dbReference type="NCBI Taxonomy" id="200917"/>
    <lineage>
        <taxon>Eukaryota</taxon>
        <taxon>Metazoa</taxon>
        <taxon>Ecdysozoa</taxon>
        <taxon>Arthropoda</taxon>
        <taxon>Hexapoda</taxon>
        <taxon>Insecta</taxon>
        <taxon>Pterygota</taxon>
        <taxon>Neoptera</taxon>
        <taxon>Endopterygota</taxon>
        <taxon>Coleoptera</taxon>
        <taxon>Polyphaga</taxon>
        <taxon>Cucujiformia</taxon>
        <taxon>Chrysomeloidea</taxon>
        <taxon>Chrysomelidae</taxon>
        <taxon>Bruchinae</taxon>
        <taxon>Bruchini</taxon>
        <taxon>Acanthoscelides</taxon>
    </lineage>
</organism>
<gene>
    <name evidence="5" type="ORF">ACAOBT_LOCUS9366</name>
</gene>
<protein>
    <recommendedName>
        <fullName evidence="7">MORN repeat-containing protein 5</fullName>
    </recommendedName>
</protein>
<evidence type="ECO:0000256" key="2">
    <source>
        <dbReference type="ARBA" id="ARBA00022846"/>
    </source>
</evidence>
<evidence type="ECO:0000256" key="4">
    <source>
        <dbReference type="ARBA" id="ARBA00023273"/>
    </source>
</evidence>
<evidence type="ECO:0008006" key="7">
    <source>
        <dbReference type="Google" id="ProtNLM"/>
    </source>
</evidence>
<accession>A0A9P0KBH8</accession>
<keyword evidence="2" id="KW-0282">Flagellum</keyword>
<dbReference type="EMBL" id="CAKOFQ010006784">
    <property type="protein sequence ID" value="CAH1971313.1"/>
    <property type="molecule type" value="Genomic_DNA"/>
</dbReference>
<dbReference type="AlphaFoldDB" id="A0A9P0KBH8"/>
<dbReference type="Gene3D" id="2.20.110.10">
    <property type="entry name" value="Histone H3 K4-specific methyltransferase SET7/9 N-terminal domain"/>
    <property type="match status" value="1"/>
</dbReference>
<dbReference type="OrthoDB" id="300500at2759"/>
<dbReference type="Proteomes" id="UP001152888">
    <property type="component" value="Unassembled WGS sequence"/>
</dbReference>
<dbReference type="GO" id="GO:0031514">
    <property type="term" value="C:motile cilium"/>
    <property type="evidence" value="ECO:0007669"/>
    <property type="project" value="UniProtKB-SubCell"/>
</dbReference>
<dbReference type="InterPro" id="IPR042814">
    <property type="entry name" value="Morn5"/>
</dbReference>
<dbReference type="PANTHER" id="PTHR46437:SF1">
    <property type="entry name" value="MORN REPEAT-CONTAINING PROTEIN 5"/>
    <property type="match status" value="1"/>
</dbReference>
<dbReference type="PANTHER" id="PTHR46437">
    <property type="entry name" value="MORN REPEAT-CONTAINING PROTEIN 5"/>
    <property type="match status" value="1"/>
</dbReference>
<sequence length="270" mass="31315">MQTVDGKKRLTVDWQNVIGDQVCGSGKFSIFRTLAYNRFVENYGQVEFNMGRTRYCTGSSYEGSANALGFSGLGRYTYPHGAIYTGFFKNGQFHGAGDLIYPKGHRLQGIWEKGRLIRSKFIFPDGLEYDEHWKYCKFPNRFYHGENEERGTGCLDRYKDRFDHIELKDNEYFTGDGIFDADTKRIRTLDNKILRVVSCKEEAIIKNEFKRGGDHNVGLKRDLYEHWILGRQNEVEQILAVDDASTSDHIESRHLFDQPENISDCTLVHY</sequence>
<name>A0A9P0KBH8_ACAOB</name>
<dbReference type="SUPFAM" id="SSF82185">
    <property type="entry name" value="Histone H3 K4-specific methyltransferase SET7/9 N-terminal domain"/>
    <property type="match status" value="1"/>
</dbReference>
<reference evidence="5" key="1">
    <citation type="submission" date="2022-03" db="EMBL/GenBank/DDBJ databases">
        <authorList>
            <person name="Sayadi A."/>
        </authorList>
    </citation>
    <scope>NUCLEOTIDE SEQUENCE</scope>
</reference>
<evidence type="ECO:0000313" key="6">
    <source>
        <dbReference type="Proteomes" id="UP001152888"/>
    </source>
</evidence>
<evidence type="ECO:0000256" key="3">
    <source>
        <dbReference type="ARBA" id="ARBA00023069"/>
    </source>
</evidence>
<comment type="caution">
    <text evidence="5">The sequence shown here is derived from an EMBL/GenBank/DDBJ whole genome shotgun (WGS) entry which is preliminary data.</text>
</comment>
<evidence type="ECO:0000256" key="1">
    <source>
        <dbReference type="ARBA" id="ARBA00004230"/>
    </source>
</evidence>
<keyword evidence="3" id="KW-0969">Cilium</keyword>
<proteinExistence type="predicted"/>